<keyword evidence="4" id="KW-0238">DNA-binding</keyword>
<evidence type="ECO:0000256" key="6">
    <source>
        <dbReference type="SAM" id="MobiDB-lite"/>
    </source>
</evidence>
<dbReference type="Proteomes" id="UP001500457">
    <property type="component" value="Unassembled WGS sequence"/>
</dbReference>
<organism evidence="8 9">
    <name type="scientific">Actinomycetospora straminea</name>
    <dbReference type="NCBI Taxonomy" id="663607"/>
    <lineage>
        <taxon>Bacteria</taxon>
        <taxon>Bacillati</taxon>
        <taxon>Actinomycetota</taxon>
        <taxon>Actinomycetes</taxon>
        <taxon>Pseudonocardiales</taxon>
        <taxon>Pseudonocardiaceae</taxon>
        <taxon>Actinomycetospora</taxon>
    </lineage>
</organism>
<dbReference type="EMBL" id="BAABHQ010000028">
    <property type="protein sequence ID" value="GAA4895539.1"/>
    <property type="molecule type" value="Genomic_DNA"/>
</dbReference>
<dbReference type="PANTHER" id="PTHR43133:SF8">
    <property type="entry name" value="RNA POLYMERASE SIGMA FACTOR HI_1459-RELATED"/>
    <property type="match status" value="1"/>
</dbReference>
<evidence type="ECO:0000313" key="9">
    <source>
        <dbReference type="Proteomes" id="UP001500457"/>
    </source>
</evidence>
<sequence length="199" mass="22251">MNTPTEPEQPGDEATEAALTRPPALSPSMPAGSLAEYTTFYKSAVPQLTAYIMAVYNASKREAAECAHEALVQYLHHRTRVQHPMAWCRQAAKSTFLKRMYDAVESFAEIPATGAPLYQSDNTEDPDKKQRATLLPLIAQLAPRQREVVTLVLASYSHKEIAEELNLTEDVVRSNLRHAKERLTELYDAQRTKGSGEHQ</sequence>
<reference evidence="9" key="1">
    <citation type="journal article" date="2019" name="Int. J. Syst. Evol. Microbiol.">
        <title>The Global Catalogue of Microorganisms (GCM) 10K type strain sequencing project: providing services to taxonomists for standard genome sequencing and annotation.</title>
        <authorList>
            <consortium name="The Broad Institute Genomics Platform"/>
            <consortium name="The Broad Institute Genome Sequencing Center for Infectious Disease"/>
            <person name="Wu L."/>
            <person name="Ma J."/>
        </authorList>
    </citation>
    <scope>NUCLEOTIDE SEQUENCE [LARGE SCALE GENOMIC DNA]</scope>
    <source>
        <strain evidence="9">JCM 17983</strain>
    </source>
</reference>
<feature type="region of interest" description="Disordered" evidence="6">
    <location>
        <begin position="1"/>
        <end position="26"/>
    </location>
</feature>
<evidence type="ECO:0000256" key="1">
    <source>
        <dbReference type="ARBA" id="ARBA00010641"/>
    </source>
</evidence>
<dbReference type="SUPFAM" id="SSF88659">
    <property type="entry name" value="Sigma3 and sigma4 domains of RNA polymerase sigma factors"/>
    <property type="match status" value="1"/>
</dbReference>
<keyword evidence="3" id="KW-0731">Sigma factor</keyword>
<evidence type="ECO:0000313" key="8">
    <source>
        <dbReference type="EMBL" id="GAA4895539.1"/>
    </source>
</evidence>
<gene>
    <name evidence="8" type="ORF">GCM10023203_57310</name>
</gene>
<keyword evidence="9" id="KW-1185">Reference proteome</keyword>
<evidence type="ECO:0000256" key="4">
    <source>
        <dbReference type="ARBA" id="ARBA00023125"/>
    </source>
</evidence>
<evidence type="ECO:0000256" key="3">
    <source>
        <dbReference type="ARBA" id="ARBA00023082"/>
    </source>
</evidence>
<dbReference type="Gene3D" id="1.10.10.10">
    <property type="entry name" value="Winged helix-like DNA-binding domain superfamily/Winged helix DNA-binding domain"/>
    <property type="match status" value="1"/>
</dbReference>
<dbReference type="InterPro" id="IPR039425">
    <property type="entry name" value="RNA_pol_sigma-70-like"/>
</dbReference>
<dbReference type="InterPro" id="IPR013324">
    <property type="entry name" value="RNA_pol_sigma_r3/r4-like"/>
</dbReference>
<evidence type="ECO:0000256" key="2">
    <source>
        <dbReference type="ARBA" id="ARBA00023015"/>
    </source>
</evidence>
<name>A0ABP9F995_9PSEU</name>
<protein>
    <recommendedName>
        <fullName evidence="7">RNA polymerase sigma factor 70 region 4 type 2 domain-containing protein</fullName>
    </recommendedName>
</protein>
<feature type="domain" description="RNA polymerase sigma factor 70 region 4 type 2" evidence="7">
    <location>
        <begin position="137"/>
        <end position="183"/>
    </location>
</feature>
<accession>A0ABP9F995</accession>
<dbReference type="RefSeq" id="WP_274235267.1">
    <property type="nucleotide sequence ID" value="NZ_BAABHQ010000028.1"/>
</dbReference>
<keyword evidence="2" id="KW-0805">Transcription regulation</keyword>
<evidence type="ECO:0000256" key="5">
    <source>
        <dbReference type="ARBA" id="ARBA00023163"/>
    </source>
</evidence>
<dbReference type="Pfam" id="PF08281">
    <property type="entry name" value="Sigma70_r4_2"/>
    <property type="match status" value="1"/>
</dbReference>
<dbReference type="InterPro" id="IPR013249">
    <property type="entry name" value="RNA_pol_sigma70_r4_t2"/>
</dbReference>
<dbReference type="InterPro" id="IPR036388">
    <property type="entry name" value="WH-like_DNA-bd_sf"/>
</dbReference>
<comment type="caution">
    <text evidence="8">The sequence shown here is derived from an EMBL/GenBank/DDBJ whole genome shotgun (WGS) entry which is preliminary data.</text>
</comment>
<evidence type="ECO:0000259" key="7">
    <source>
        <dbReference type="Pfam" id="PF08281"/>
    </source>
</evidence>
<comment type="similarity">
    <text evidence="1">Belongs to the sigma-70 factor family. ECF subfamily.</text>
</comment>
<keyword evidence="5" id="KW-0804">Transcription</keyword>
<dbReference type="PANTHER" id="PTHR43133">
    <property type="entry name" value="RNA POLYMERASE ECF-TYPE SIGMA FACTO"/>
    <property type="match status" value="1"/>
</dbReference>
<proteinExistence type="inferred from homology"/>